<feature type="transmembrane region" description="Helical" evidence="6">
    <location>
        <begin position="342"/>
        <end position="364"/>
    </location>
</feature>
<organism evidence="7 8">
    <name type="scientific">Actinomortierella ambigua</name>
    <dbReference type="NCBI Taxonomy" id="1343610"/>
    <lineage>
        <taxon>Eukaryota</taxon>
        <taxon>Fungi</taxon>
        <taxon>Fungi incertae sedis</taxon>
        <taxon>Mucoromycota</taxon>
        <taxon>Mortierellomycotina</taxon>
        <taxon>Mortierellomycetes</taxon>
        <taxon>Mortierellales</taxon>
        <taxon>Mortierellaceae</taxon>
        <taxon>Actinomortierella</taxon>
    </lineage>
</organism>
<evidence type="ECO:0000256" key="2">
    <source>
        <dbReference type="ARBA" id="ARBA00022692"/>
    </source>
</evidence>
<evidence type="ECO:0000256" key="1">
    <source>
        <dbReference type="ARBA" id="ARBA00004141"/>
    </source>
</evidence>
<evidence type="ECO:0000256" key="4">
    <source>
        <dbReference type="ARBA" id="ARBA00023136"/>
    </source>
</evidence>
<dbReference type="EMBL" id="JAAAJB010000244">
    <property type="protein sequence ID" value="KAG0260561.1"/>
    <property type="molecule type" value="Genomic_DNA"/>
</dbReference>
<feature type="transmembrane region" description="Helical" evidence="6">
    <location>
        <begin position="61"/>
        <end position="79"/>
    </location>
</feature>
<evidence type="ECO:0000313" key="7">
    <source>
        <dbReference type="EMBL" id="KAG0260561.1"/>
    </source>
</evidence>
<evidence type="ECO:0000313" key="8">
    <source>
        <dbReference type="Proteomes" id="UP000807716"/>
    </source>
</evidence>
<feature type="transmembrane region" description="Helical" evidence="6">
    <location>
        <begin position="99"/>
        <end position="119"/>
    </location>
</feature>
<feature type="transmembrane region" description="Helical" evidence="6">
    <location>
        <begin position="310"/>
        <end position="330"/>
    </location>
</feature>
<feature type="region of interest" description="Disordered" evidence="5">
    <location>
        <begin position="210"/>
        <end position="239"/>
    </location>
</feature>
<gene>
    <name evidence="7" type="primary">ZRT1</name>
    <name evidence="7" type="ORF">DFQ27_003459</name>
</gene>
<dbReference type="AlphaFoldDB" id="A0A9P6Q7G4"/>
<proteinExistence type="predicted"/>
<protein>
    <submittedName>
        <fullName evidence="7">High-affinity Zn(2+) transporter zrt1</fullName>
    </submittedName>
</protein>
<keyword evidence="4 6" id="KW-0472">Membrane</keyword>
<sequence>MDSTVENIDTEYNLPLHIAALFINLTASALGVLFPILFLYTSFSPRVSARISSCIQVGKTFGTGVILATAFIHMLPAAFESLTNESLPPIFHEGEGYGAWPGLVTMLAALCMHLIEFAATQRFYQAAQKLSSSSSSSSQPNGNGTRTSYDDNEIKLKHHHLGSDSSSLEDIRTANLVSMQEALDQPFHSHSHGGQIMLQNKKSLAEVETADGDHTHHRHHHNASQGGPEGSHTLGGSSTQEHHAKVISTYILELGIAMHSIIIGVSLGTTTGSAFTSLLVALVFHQFFEGIALGGRIAACGYERSSFKPWLMAFLFAISTPTGVAIGLGIHQTYAEEATTNIIVSGVFDSLSAGILIYTALVQLLTMEMSASTEFRQLPLSKRIVQFVSLWAGAGVMALIGKWA</sequence>
<keyword evidence="3 6" id="KW-1133">Transmembrane helix</keyword>
<feature type="transmembrane region" description="Helical" evidence="6">
    <location>
        <begin position="384"/>
        <end position="403"/>
    </location>
</feature>
<dbReference type="Pfam" id="PF02535">
    <property type="entry name" value="Zip"/>
    <property type="match status" value="1"/>
</dbReference>
<dbReference type="Proteomes" id="UP000807716">
    <property type="component" value="Unassembled WGS sequence"/>
</dbReference>
<dbReference type="PANTHER" id="PTHR11040:SF44">
    <property type="entry name" value="PROTEIN ZNTC-RELATED"/>
    <property type="match status" value="1"/>
</dbReference>
<dbReference type="GO" id="GO:0005886">
    <property type="term" value="C:plasma membrane"/>
    <property type="evidence" value="ECO:0007669"/>
    <property type="project" value="TreeGrafter"/>
</dbReference>
<keyword evidence="8" id="KW-1185">Reference proteome</keyword>
<accession>A0A9P6Q7G4</accession>
<feature type="transmembrane region" description="Helical" evidence="6">
    <location>
        <begin position="16"/>
        <end position="40"/>
    </location>
</feature>
<evidence type="ECO:0000256" key="6">
    <source>
        <dbReference type="SAM" id="Phobius"/>
    </source>
</evidence>
<comment type="caution">
    <text evidence="7">The sequence shown here is derived from an EMBL/GenBank/DDBJ whole genome shotgun (WGS) entry which is preliminary data.</text>
</comment>
<name>A0A9P6Q7G4_9FUNG</name>
<evidence type="ECO:0000256" key="3">
    <source>
        <dbReference type="ARBA" id="ARBA00022989"/>
    </source>
</evidence>
<evidence type="ECO:0000256" key="5">
    <source>
        <dbReference type="SAM" id="MobiDB-lite"/>
    </source>
</evidence>
<reference evidence="7" key="1">
    <citation type="journal article" date="2020" name="Fungal Divers.">
        <title>Resolving the Mortierellaceae phylogeny through synthesis of multi-gene phylogenetics and phylogenomics.</title>
        <authorList>
            <person name="Vandepol N."/>
            <person name="Liber J."/>
            <person name="Desiro A."/>
            <person name="Na H."/>
            <person name="Kennedy M."/>
            <person name="Barry K."/>
            <person name="Grigoriev I.V."/>
            <person name="Miller A.N."/>
            <person name="O'Donnell K."/>
            <person name="Stajich J.E."/>
            <person name="Bonito G."/>
        </authorList>
    </citation>
    <scope>NUCLEOTIDE SEQUENCE</scope>
    <source>
        <strain evidence="7">BC1065</strain>
    </source>
</reference>
<feature type="region of interest" description="Disordered" evidence="5">
    <location>
        <begin position="131"/>
        <end position="150"/>
    </location>
</feature>
<comment type="subcellular location">
    <subcellularLocation>
        <location evidence="1">Membrane</location>
        <topology evidence="1">Multi-pass membrane protein</topology>
    </subcellularLocation>
</comment>
<dbReference type="PANTHER" id="PTHR11040">
    <property type="entry name" value="ZINC/IRON TRANSPORTER"/>
    <property type="match status" value="1"/>
</dbReference>
<dbReference type="InterPro" id="IPR003689">
    <property type="entry name" value="ZIP"/>
</dbReference>
<keyword evidence="2 6" id="KW-0812">Transmembrane</keyword>
<dbReference type="OrthoDB" id="448280at2759"/>
<dbReference type="GO" id="GO:0005385">
    <property type="term" value="F:zinc ion transmembrane transporter activity"/>
    <property type="evidence" value="ECO:0007669"/>
    <property type="project" value="TreeGrafter"/>
</dbReference>